<dbReference type="SUPFAM" id="SSF49464">
    <property type="entry name" value="Carboxypeptidase regulatory domain-like"/>
    <property type="match status" value="1"/>
</dbReference>
<protein>
    <submittedName>
        <fullName evidence="1">Carboxypeptidase-like regulatory domain-containing protein</fullName>
    </submittedName>
</protein>
<keyword evidence="1" id="KW-0121">Carboxypeptidase</keyword>
<proteinExistence type="predicted"/>
<comment type="caution">
    <text evidence="1">The sequence shown here is derived from an EMBL/GenBank/DDBJ whole genome shotgun (WGS) entry which is preliminary data.</text>
</comment>
<dbReference type="Gene3D" id="2.60.40.1120">
    <property type="entry name" value="Carboxypeptidase-like, regulatory domain"/>
    <property type="match status" value="1"/>
</dbReference>
<dbReference type="EMBL" id="RJTU01000055">
    <property type="protein sequence ID" value="ROI13525.1"/>
    <property type="molecule type" value="Genomic_DNA"/>
</dbReference>
<gene>
    <name evidence="1" type="ORF">EGH73_08130</name>
</gene>
<reference evidence="2" key="1">
    <citation type="submission" date="2018-11" db="EMBL/GenBank/DDBJ databases">
        <title>Proposal to divide the Flavobacteriaceae and reorganize its genera based on Amino Acid Identity values calculated from whole genome sequences.</title>
        <authorList>
            <person name="Nicholson A.C."/>
            <person name="Gulvik C.A."/>
            <person name="Whitney A.M."/>
            <person name="Humrighouse B.W."/>
            <person name="Bell M."/>
            <person name="Holmes B."/>
            <person name="Steigerwalt A."/>
            <person name="Villarma A."/>
            <person name="Sheth M."/>
            <person name="Batra D."/>
            <person name="Pryor J."/>
            <person name="Bernardet J.-F."/>
            <person name="Hugo C."/>
            <person name="Kampfer P."/>
            <person name="Newman J."/>
            <person name="Mcquiston J."/>
        </authorList>
    </citation>
    <scope>NUCLEOTIDE SEQUENCE [LARGE SCALE GENOMIC DNA]</scope>
    <source>
        <strain evidence="2">DSM 22165</strain>
    </source>
</reference>
<dbReference type="GO" id="GO:0004180">
    <property type="term" value="F:carboxypeptidase activity"/>
    <property type="evidence" value="ECO:0007669"/>
    <property type="project" value="UniProtKB-KW"/>
</dbReference>
<evidence type="ECO:0000313" key="2">
    <source>
        <dbReference type="Proteomes" id="UP000267623"/>
    </source>
</evidence>
<dbReference type="AlphaFoldDB" id="A0A3N0X8N9"/>
<dbReference type="Proteomes" id="UP000267623">
    <property type="component" value="Unassembled WGS sequence"/>
</dbReference>
<organism evidence="1 2">
    <name type="scientific">Epilithonimonas hominis</name>
    <dbReference type="NCBI Taxonomy" id="420404"/>
    <lineage>
        <taxon>Bacteria</taxon>
        <taxon>Pseudomonadati</taxon>
        <taxon>Bacteroidota</taxon>
        <taxon>Flavobacteriia</taxon>
        <taxon>Flavobacteriales</taxon>
        <taxon>Weeksellaceae</taxon>
        <taxon>Chryseobacterium group</taxon>
        <taxon>Epilithonimonas</taxon>
    </lineage>
</organism>
<name>A0A3N0X8N9_9FLAO</name>
<keyword evidence="1" id="KW-0378">Hydrolase</keyword>
<keyword evidence="1" id="KW-0645">Protease</keyword>
<dbReference type="InterPro" id="IPR008969">
    <property type="entry name" value="CarboxyPept-like_regulatory"/>
</dbReference>
<sequence length="291" mass="33045">MRDWEKENSEVCVKLISMKKINFILALFAILSFHAQTISGTVISKDDNHPIPYAKIGIINSNYGIQADENGKFQIKLDDISKDKELIVDVAGYKQFRSSVEDFVKTNPHNIYLYEKVTNIQDVVMTPKNYKDKNLGVNSKSKSIMFTPNMEKGNSVVEETAVEFSSNKKLKITKINMNFSRFESTTPIKVRYTIYDEKDGKPNNLILSKDIIATINKDDLDDYSFSLDVSSERIWLQGKFFVGIQFIGQSSGKVALSGALFRSGYYRSFYGNWEKIGMAAPAINMDVKVQK</sequence>
<evidence type="ECO:0000313" key="1">
    <source>
        <dbReference type="EMBL" id="ROI13525.1"/>
    </source>
</evidence>
<dbReference type="Pfam" id="PF13715">
    <property type="entry name" value="CarbopepD_reg_2"/>
    <property type="match status" value="1"/>
</dbReference>
<accession>A0A3N0X8N9</accession>